<dbReference type="Proteomes" id="UP000783287">
    <property type="component" value="Unassembled WGS sequence"/>
</dbReference>
<dbReference type="Pfam" id="PF01663">
    <property type="entry name" value="Phosphodiest"/>
    <property type="match status" value="1"/>
</dbReference>
<protein>
    <submittedName>
        <fullName evidence="1">Alkaline phosphatase family protein</fullName>
    </submittedName>
</protein>
<accession>A0A955L6G3</accession>
<name>A0A955L6G3_9BACT</name>
<dbReference type="EMBL" id="JAGQLK010000165">
    <property type="protein sequence ID" value="MCA9383886.1"/>
    <property type="molecule type" value="Genomic_DNA"/>
</dbReference>
<comment type="caution">
    <text evidence="1">The sequence shown here is derived from an EMBL/GenBank/DDBJ whole genome shotgun (WGS) entry which is preliminary data.</text>
</comment>
<organism evidence="1 2">
    <name type="scientific">Candidatus Dojkabacteria bacterium</name>
    <dbReference type="NCBI Taxonomy" id="2099670"/>
    <lineage>
        <taxon>Bacteria</taxon>
        <taxon>Candidatus Dojkabacteria</taxon>
    </lineage>
</organism>
<gene>
    <name evidence="1" type="ORF">KC909_06000</name>
</gene>
<sequence length="258" mass="29404">SIYSELKQDDIIINTYANSKFTPSPFTDAVIKQDANVIAFDDYKQGLEMLTNDALQNKAKRTYSYFYLDEVDGTSHKFGPESEEFMQSATTHLEDIMKIFVNRVEGKINNALFVLMADHGQMAVDIDNPSYINQLVPNIEDYLHRSKAGRPLIPAGSARDMFLYAKNESREELQNILNEKLAGKAEIIQTEQLLENNIFGLDAPTKDFLDRVGNLVIFPYEKQAVWWYEPEVFEINHVGMHGGLSIDEMEIPLALLEL</sequence>
<dbReference type="SUPFAM" id="SSF53649">
    <property type="entry name" value="Alkaline phosphatase-like"/>
    <property type="match status" value="1"/>
</dbReference>
<proteinExistence type="predicted"/>
<evidence type="ECO:0000313" key="2">
    <source>
        <dbReference type="Proteomes" id="UP000783287"/>
    </source>
</evidence>
<reference evidence="1" key="2">
    <citation type="journal article" date="2021" name="Microbiome">
        <title>Successional dynamics and alternative stable states in a saline activated sludge microbial community over 9 years.</title>
        <authorList>
            <person name="Wang Y."/>
            <person name="Ye J."/>
            <person name="Ju F."/>
            <person name="Liu L."/>
            <person name="Boyd J.A."/>
            <person name="Deng Y."/>
            <person name="Parks D.H."/>
            <person name="Jiang X."/>
            <person name="Yin X."/>
            <person name="Woodcroft B.J."/>
            <person name="Tyson G.W."/>
            <person name="Hugenholtz P."/>
            <person name="Polz M.F."/>
            <person name="Zhang T."/>
        </authorList>
    </citation>
    <scope>NUCLEOTIDE SEQUENCE</scope>
    <source>
        <strain evidence="1">HKST-UBA14</strain>
    </source>
</reference>
<dbReference type="Gene3D" id="3.40.720.10">
    <property type="entry name" value="Alkaline Phosphatase, subunit A"/>
    <property type="match status" value="1"/>
</dbReference>
<dbReference type="InterPro" id="IPR002591">
    <property type="entry name" value="Phosphodiest/P_Trfase"/>
</dbReference>
<dbReference type="InterPro" id="IPR017850">
    <property type="entry name" value="Alkaline_phosphatase_core_sf"/>
</dbReference>
<reference evidence="1" key="1">
    <citation type="submission" date="2020-04" db="EMBL/GenBank/DDBJ databases">
        <authorList>
            <person name="Zhang T."/>
        </authorList>
    </citation>
    <scope>NUCLEOTIDE SEQUENCE</scope>
    <source>
        <strain evidence="1">HKST-UBA14</strain>
    </source>
</reference>
<feature type="non-terminal residue" evidence="1">
    <location>
        <position position="1"/>
    </location>
</feature>
<dbReference type="AlphaFoldDB" id="A0A955L6G3"/>
<evidence type="ECO:0000313" key="1">
    <source>
        <dbReference type="EMBL" id="MCA9383886.1"/>
    </source>
</evidence>